<dbReference type="PANTHER" id="PTHR46797">
    <property type="entry name" value="HTH-TYPE TRANSCRIPTIONAL REGULATOR"/>
    <property type="match status" value="1"/>
</dbReference>
<dbReference type="Pfam" id="PF01381">
    <property type="entry name" value="HTH_3"/>
    <property type="match status" value="1"/>
</dbReference>
<evidence type="ECO:0000256" key="1">
    <source>
        <dbReference type="ARBA" id="ARBA00023125"/>
    </source>
</evidence>
<dbReference type="InterPro" id="IPR001387">
    <property type="entry name" value="Cro/C1-type_HTH"/>
</dbReference>
<dbReference type="RefSeq" id="WP_243146365.1">
    <property type="nucleotide sequence ID" value="NC_022785.1"/>
</dbReference>
<evidence type="ECO:0000313" key="3">
    <source>
        <dbReference type="EMBL" id="RLV74080.1"/>
    </source>
</evidence>
<feature type="domain" description="HTH cro/C1-type" evidence="2">
    <location>
        <begin position="35"/>
        <end position="82"/>
    </location>
</feature>
<dbReference type="GO" id="GO:0003677">
    <property type="term" value="F:DNA binding"/>
    <property type="evidence" value="ECO:0007669"/>
    <property type="project" value="UniProtKB-KW"/>
</dbReference>
<evidence type="ECO:0000313" key="4">
    <source>
        <dbReference type="Proteomes" id="UP000281594"/>
    </source>
</evidence>
<organism evidence="3 4">
    <name type="scientific">Streptomyces rapamycinicus (strain ATCC 29253 / DSM 41530 / NRRL 5491 / AYB-994)</name>
    <name type="common">Streptomyces hygroscopicus (strain ATCC 29253)</name>
    <dbReference type="NCBI Taxonomy" id="1343740"/>
    <lineage>
        <taxon>Bacteria</taxon>
        <taxon>Bacillati</taxon>
        <taxon>Actinomycetota</taxon>
        <taxon>Actinomycetes</taxon>
        <taxon>Kitasatosporales</taxon>
        <taxon>Streptomycetaceae</taxon>
        <taxon>Streptomyces</taxon>
        <taxon>Streptomyces violaceusniger group</taxon>
    </lineage>
</organism>
<dbReference type="SMART" id="SM00530">
    <property type="entry name" value="HTH_XRE"/>
    <property type="match status" value="1"/>
</dbReference>
<dbReference type="STRING" id="1343740.M271_10935"/>
<dbReference type="CDD" id="cd00093">
    <property type="entry name" value="HTH_XRE"/>
    <property type="match status" value="1"/>
</dbReference>
<comment type="caution">
    <text evidence="3">The sequence shown here is derived from an EMBL/GenBank/DDBJ whole genome shotgun (WGS) entry which is preliminary data.</text>
</comment>
<protein>
    <recommendedName>
        <fullName evidence="2">HTH cro/C1-type domain-containing protein</fullName>
    </recommendedName>
</protein>
<evidence type="ECO:0000259" key="2">
    <source>
        <dbReference type="PROSITE" id="PS50943"/>
    </source>
</evidence>
<dbReference type="SUPFAM" id="SSF47413">
    <property type="entry name" value="lambda repressor-like DNA-binding domains"/>
    <property type="match status" value="1"/>
</dbReference>
<dbReference type="GO" id="GO:0005829">
    <property type="term" value="C:cytosol"/>
    <property type="evidence" value="ECO:0007669"/>
    <property type="project" value="TreeGrafter"/>
</dbReference>
<dbReference type="GO" id="GO:0003700">
    <property type="term" value="F:DNA-binding transcription factor activity"/>
    <property type="evidence" value="ECO:0007669"/>
    <property type="project" value="TreeGrafter"/>
</dbReference>
<dbReference type="PANTHER" id="PTHR46797:SF1">
    <property type="entry name" value="METHYLPHOSPHONATE SYNTHASE"/>
    <property type="match status" value="1"/>
</dbReference>
<keyword evidence="1" id="KW-0238">DNA-binding</keyword>
<accession>A0A3L8R3H6</accession>
<dbReference type="InterPro" id="IPR050807">
    <property type="entry name" value="TransReg_Diox_bact_type"/>
</dbReference>
<reference evidence="3 4" key="1">
    <citation type="journal article" date="2018" name="J. Biol. Chem.">
        <title>Discovery of the actinoplanic acid pathway in Streptomyces rapamycinicus reveals a genetically conserved synergism with rapamycin.</title>
        <authorList>
            <person name="Mrak P."/>
            <person name="Krastel P."/>
            <person name="Pivk Lukancic P."/>
            <person name="Tao J."/>
            <person name="Pistorius D."/>
            <person name="Moore C.M."/>
        </authorList>
    </citation>
    <scope>NUCLEOTIDE SEQUENCE [LARGE SCALE GENOMIC DNA]</scope>
    <source>
        <strain evidence="3 4">NRRL 5491</strain>
    </source>
</reference>
<dbReference type="Gene3D" id="1.10.260.40">
    <property type="entry name" value="lambda repressor-like DNA-binding domains"/>
    <property type="match status" value="1"/>
</dbReference>
<proteinExistence type="predicted"/>
<dbReference type="EMBL" id="QYCY01000002">
    <property type="protein sequence ID" value="RLV74080.1"/>
    <property type="molecule type" value="Genomic_DNA"/>
</dbReference>
<dbReference type="PROSITE" id="PS50943">
    <property type="entry name" value="HTH_CROC1"/>
    <property type="match status" value="1"/>
</dbReference>
<dbReference type="Proteomes" id="UP000281594">
    <property type="component" value="Unassembled WGS sequence"/>
</dbReference>
<sequence length="86" mass="9697">MTARPLTSAVAPPPDWILARRRAVGDRIRELWTWRNLTQEKLAEKCDMDRQSVNRIEQGHQAPGLDTLIRIGEALSVPLADLVRGV</sequence>
<dbReference type="AlphaFoldDB" id="A0A3L8R3H6"/>
<name>A0A3L8R3H6_STRRN</name>
<dbReference type="InterPro" id="IPR010982">
    <property type="entry name" value="Lambda_DNA-bd_dom_sf"/>
</dbReference>
<gene>
    <name evidence="3" type="ORF">D3C57_132680</name>
</gene>